<dbReference type="GO" id="GO:0008233">
    <property type="term" value="F:peptidase activity"/>
    <property type="evidence" value="ECO:0007669"/>
    <property type="project" value="UniProtKB-KW"/>
</dbReference>
<dbReference type="STRING" id="29367.CLPUN_19800"/>
<keyword evidence="6 8" id="KW-1133">Transmembrane helix</keyword>
<dbReference type="GO" id="GO:0016020">
    <property type="term" value="C:membrane"/>
    <property type="evidence" value="ECO:0007669"/>
    <property type="project" value="InterPro"/>
</dbReference>
<organism evidence="9 10">
    <name type="scientific">Clostridium puniceum</name>
    <dbReference type="NCBI Taxonomy" id="29367"/>
    <lineage>
        <taxon>Bacteria</taxon>
        <taxon>Bacillati</taxon>
        <taxon>Bacillota</taxon>
        <taxon>Clostridia</taxon>
        <taxon>Eubacteriales</taxon>
        <taxon>Clostridiaceae</taxon>
        <taxon>Clostridium</taxon>
    </lineage>
</organism>
<keyword evidence="7 8" id="KW-0472">Membrane</keyword>
<evidence type="ECO:0000313" key="9">
    <source>
        <dbReference type="EMBL" id="OOM78371.1"/>
    </source>
</evidence>
<evidence type="ECO:0000256" key="4">
    <source>
        <dbReference type="ARBA" id="ARBA00022692"/>
    </source>
</evidence>
<keyword evidence="1" id="KW-1003">Cell membrane</keyword>
<evidence type="ECO:0000256" key="5">
    <source>
        <dbReference type="ARBA" id="ARBA00022801"/>
    </source>
</evidence>
<keyword evidence="10" id="KW-1185">Reference proteome</keyword>
<feature type="transmembrane region" description="Helical" evidence="8">
    <location>
        <begin position="40"/>
        <end position="62"/>
    </location>
</feature>
<evidence type="ECO:0000313" key="10">
    <source>
        <dbReference type="Proteomes" id="UP000190890"/>
    </source>
</evidence>
<comment type="caution">
    <text evidence="9">The sequence shown here is derived from an EMBL/GenBank/DDBJ whole genome shotgun (WGS) entry which is preliminary data.</text>
</comment>
<dbReference type="AlphaFoldDB" id="A0A1S8TKX1"/>
<feature type="transmembrane region" description="Helical" evidence="8">
    <location>
        <begin position="68"/>
        <end position="86"/>
    </location>
</feature>
<dbReference type="GO" id="GO:0009372">
    <property type="term" value="P:quorum sensing"/>
    <property type="evidence" value="ECO:0007669"/>
    <property type="project" value="UniProtKB-KW"/>
</dbReference>
<evidence type="ECO:0000256" key="6">
    <source>
        <dbReference type="ARBA" id="ARBA00022989"/>
    </source>
</evidence>
<evidence type="ECO:0000256" key="3">
    <source>
        <dbReference type="ARBA" id="ARBA00022670"/>
    </source>
</evidence>
<dbReference type="GO" id="GO:0006508">
    <property type="term" value="P:proteolysis"/>
    <property type="evidence" value="ECO:0007669"/>
    <property type="project" value="UniProtKB-KW"/>
</dbReference>
<evidence type="ECO:0000256" key="1">
    <source>
        <dbReference type="ARBA" id="ARBA00022475"/>
    </source>
</evidence>
<protein>
    <submittedName>
        <fullName evidence="9">Accessory protein regulator protein B</fullName>
    </submittedName>
</protein>
<evidence type="ECO:0000256" key="8">
    <source>
        <dbReference type="SAM" id="Phobius"/>
    </source>
</evidence>
<dbReference type="EMBL" id="LZZM01000127">
    <property type="protein sequence ID" value="OOM78371.1"/>
    <property type="molecule type" value="Genomic_DNA"/>
</dbReference>
<feature type="transmembrane region" description="Helical" evidence="8">
    <location>
        <begin position="93"/>
        <end position="109"/>
    </location>
</feature>
<proteinExistence type="predicted"/>
<name>A0A1S8TKX1_9CLOT</name>
<keyword evidence="5" id="KW-0378">Hydrolase</keyword>
<dbReference type="Proteomes" id="UP000190890">
    <property type="component" value="Unassembled WGS sequence"/>
</dbReference>
<gene>
    <name evidence="9" type="primary">agrB_3</name>
    <name evidence="9" type="ORF">CLPUN_19800</name>
</gene>
<keyword evidence="4 8" id="KW-0812">Transmembrane</keyword>
<accession>A0A1S8TKX1</accession>
<reference evidence="9 10" key="1">
    <citation type="submission" date="2016-05" db="EMBL/GenBank/DDBJ databases">
        <title>Microbial solvent formation.</title>
        <authorList>
            <person name="Poehlein A."/>
            <person name="Montoya Solano J.D."/>
            <person name="Flitsch S."/>
            <person name="Krabben P."/>
            <person name="Duerre P."/>
            <person name="Daniel R."/>
        </authorList>
    </citation>
    <scope>NUCLEOTIDE SEQUENCE [LARGE SCALE GENOMIC DNA]</scope>
    <source>
        <strain evidence="9 10">DSM 2619</strain>
    </source>
</reference>
<keyword evidence="3" id="KW-0645">Protease</keyword>
<evidence type="ECO:0000256" key="7">
    <source>
        <dbReference type="ARBA" id="ARBA00023136"/>
    </source>
</evidence>
<feature type="transmembrane region" description="Helical" evidence="8">
    <location>
        <begin position="115"/>
        <end position="133"/>
    </location>
</feature>
<dbReference type="Pfam" id="PF04647">
    <property type="entry name" value="AgrB"/>
    <property type="match status" value="1"/>
</dbReference>
<feature type="transmembrane region" description="Helical" evidence="8">
    <location>
        <begin position="154"/>
        <end position="170"/>
    </location>
</feature>
<sequence>MKLKKYKRVIKMVKSVSKRIIQSISINEKYNKDELEQMEYALVTILFELMKMISLIIIFSLFGYFKEATIIVGIMCLVNPFIGGYHEDTQIKCFIATLLLAAGKLILSLQCNLSFLSNCILIFLSIFCVWNQAPVINSKMPITRPKLIKKNRVRGLRNLIILGLLSIVLYNYSSYYSLITWTILFEAILMFNKREYKGII</sequence>
<dbReference type="InterPro" id="IPR006741">
    <property type="entry name" value="AgrB"/>
</dbReference>
<dbReference type="SMART" id="SM00793">
    <property type="entry name" value="AgrB"/>
    <property type="match status" value="1"/>
</dbReference>
<keyword evidence="2" id="KW-0673">Quorum sensing</keyword>
<evidence type="ECO:0000256" key="2">
    <source>
        <dbReference type="ARBA" id="ARBA00022654"/>
    </source>
</evidence>